<feature type="domain" description="Fungal-type protein kinase" evidence="1">
    <location>
        <begin position="159"/>
        <end position="298"/>
    </location>
</feature>
<organism evidence="2 3">
    <name type="scientific">Serendipita vermifera MAFF 305830</name>
    <dbReference type="NCBI Taxonomy" id="933852"/>
    <lineage>
        <taxon>Eukaryota</taxon>
        <taxon>Fungi</taxon>
        <taxon>Dikarya</taxon>
        <taxon>Basidiomycota</taxon>
        <taxon>Agaricomycotina</taxon>
        <taxon>Agaricomycetes</taxon>
        <taxon>Sebacinales</taxon>
        <taxon>Serendipitaceae</taxon>
        <taxon>Serendipita</taxon>
    </lineage>
</organism>
<dbReference type="OrthoDB" id="5584477at2759"/>
<reference evidence="2 3" key="1">
    <citation type="submission" date="2014-04" db="EMBL/GenBank/DDBJ databases">
        <authorList>
            <consortium name="DOE Joint Genome Institute"/>
            <person name="Kuo A."/>
            <person name="Zuccaro A."/>
            <person name="Kohler A."/>
            <person name="Nagy L.G."/>
            <person name="Floudas D."/>
            <person name="Copeland A."/>
            <person name="Barry K.W."/>
            <person name="Cichocki N."/>
            <person name="Veneault-Fourrey C."/>
            <person name="LaButti K."/>
            <person name="Lindquist E.A."/>
            <person name="Lipzen A."/>
            <person name="Lundell T."/>
            <person name="Morin E."/>
            <person name="Murat C."/>
            <person name="Sun H."/>
            <person name="Tunlid A."/>
            <person name="Henrissat B."/>
            <person name="Grigoriev I.V."/>
            <person name="Hibbett D.S."/>
            <person name="Martin F."/>
            <person name="Nordberg H.P."/>
            <person name="Cantor M.N."/>
            <person name="Hua S.X."/>
        </authorList>
    </citation>
    <scope>NUCLEOTIDE SEQUENCE [LARGE SCALE GENOMIC DNA]</scope>
    <source>
        <strain evidence="2 3">MAFF 305830</strain>
    </source>
</reference>
<gene>
    <name evidence="2" type="ORF">M408DRAFT_331952</name>
</gene>
<dbReference type="PANTHER" id="PTHR38248">
    <property type="entry name" value="FUNK1 6"/>
    <property type="match status" value="1"/>
</dbReference>
<dbReference type="InterPro" id="IPR040976">
    <property type="entry name" value="Pkinase_fungal"/>
</dbReference>
<sequence length="416" mass="47099">MVFEHIDRDDDNTSSEVVRRFVWILYDQLNTQVLPEKSEHRRPNLIKDPFTEELSQVAKSPPLGLYASKDSNSTLFEQGNYHLPELEPAPNEDILFADDRAAGLEIGEKLIIKESWPFENRRDIEWGAFLTCTGKFGLPEVIFKITGRHPLSSPSIKTRRIPTQIAMKEMGVRLDKAESPRALMSALLHCVVGHSILLDQGWLHRDISIGNVLLLANPVTRTPPSGLHKSLDHQSQCKGILIDGDSMISVTALRESGGQRSCTLPFLSARLLLAWNEQKDVFDQYYDDLQSFAWVLFVTSIEIARKEGRDTDKDRAWMRSLTSSNLREVETAKYSIPTQLAMLDNAISNGTRKPLDTSLPEPFVRILNEWFQLTNYCVPSGGDERTLQSDSSSTEFYKKFIAIALDKMDSVPDTWS</sequence>
<accession>A0A0C3AVJ8</accession>
<dbReference type="PANTHER" id="PTHR38248:SF2">
    <property type="entry name" value="FUNK1 11"/>
    <property type="match status" value="1"/>
</dbReference>
<dbReference type="AlphaFoldDB" id="A0A0C3AVJ8"/>
<dbReference type="HOGENOM" id="CLU_660836_0_0_1"/>
<keyword evidence="3" id="KW-1185">Reference proteome</keyword>
<dbReference type="Pfam" id="PF17667">
    <property type="entry name" value="Pkinase_fungal"/>
    <property type="match status" value="1"/>
</dbReference>
<proteinExistence type="predicted"/>
<protein>
    <recommendedName>
        <fullName evidence="1">Fungal-type protein kinase domain-containing protein</fullName>
    </recommendedName>
</protein>
<evidence type="ECO:0000313" key="3">
    <source>
        <dbReference type="Proteomes" id="UP000054097"/>
    </source>
</evidence>
<dbReference type="EMBL" id="KN824328">
    <property type="protein sequence ID" value="KIM24029.1"/>
    <property type="molecule type" value="Genomic_DNA"/>
</dbReference>
<dbReference type="Proteomes" id="UP000054097">
    <property type="component" value="Unassembled WGS sequence"/>
</dbReference>
<reference evidence="3" key="2">
    <citation type="submission" date="2015-01" db="EMBL/GenBank/DDBJ databases">
        <title>Evolutionary Origins and Diversification of the Mycorrhizal Mutualists.</title>
        <authorList>
            <consortium name="DOE Joint Genome Institute"/>
            <consortium name="Mycorrhizal Genomics Consortium"/>
            <person name="Kohler A."/>
            <person name="Kuo A."/>
            <person name="Nagy L.G."/>
            <person name="Floudas D."/>
            <person name="Copeland A."/>
            <person name="Barry K.W."/>
            <person name="Cichocki N."/>
            <person name="Veneault-Fourrey C."/>
            <person name="LaButti K."/>
            <person name="Lindquist E.A."/>
            <person name="Lipzen A."/>
            <person name="Lundell T."/>
            <person name="Morin E."/>
            <person name="Murat C."/>
            <person name="Riley R."/>
            <person name="Ohm R."/>
            <person name="Sun H."/>
            <person name="Tunlid A."/>
            <person name="Henrissat B."/>
            <person name="Grigoriev I.V."/>
            <person name="Hibbett D.S."/>
            <person name="Martin F."/>
        </authorList>
    </citation>
    <scope>NUCLEOTIDE SEQUENCE [LARGE SCALE GENOMIC DNA]</scope>
    <source>
        <strain evidence="3">MAFF 305830</strain>
    </source>
</reference>
<evidence type="ECO:0000313" key="2">
    <source>
        <dbReference type="EMBL" id="KIM24029.1"/>
    </source>
</evidence>
<name>A0A0C3AVJ8_SERVB</name>
<evidence type="ECO:0000259" key="1">
    <source>
        <dbReference type="Pfam" id="PF17667"/>
    </source>
</evidence>